<name>A0A0A9C8G7_ARUDO</name>
<evidence type="ECO:0000313" key="1">
    <source>
        <dbReference type="EMBL" id="JAD69675.1"/>
    </source>
</evidence>
<organism evidence="1">
    <name type="scientific">Arundo donax</name>
    <name type="common">Giant reed</name>
    <name type="synonym">Donax arundinaceus</name>
    <dbReference type="NCBI Taxonomy" id="35708"/>
    <lineage>
        <taxon>Eukaryota</taxon>
        <taxon>Viridiplantae</taxon>
        <taxon>Streptophyta</taxon>
        <taxon>Embryophyta</taxon>
        <taxon>Tracheophyta</taxon>
        <taxon>Spermatophyta</taxon>
        <taxon>Magnoliopsida</taxon>
        <taxon>Liliopsida</taxon>
        <taxon>Poales</taxon>
        <taxon>Poaceae</taxon>
        <taxon>PACMAD clade</taxon>
        <taxon>Arundinoideae</taxon>
        <taxon>Arundineae</taxon>
        <taxon>Arundo</taxon>
    </lineage>
</organism>
<reference evidence="1" key="1">
    <citation type="submission" date="2014-09" db="EMBL/GenBank/DDBJ databases">
        <authorList>
            <person name="Magalhaes I.L.F."/>
            <person name="Oliveira U."/>
            <person name="Santos F.R."/>
            <person name="Vidigal T.H.D.A."/>
            <person name="Brescovit A.D."/>
            <person name="Santos A.J."/>
        </authorList>
    </citation>
    <scope>NUCLEOTIDE SEQUENCE</scope>
    <source>
        <tissue evidence="1">Shoot tissue taken approximately 20 cm above the soil surface</tissue>
    </source>
</reference>
<sequence>MKQSEANMSGSGFLESKLHYSRDFRI</sequence>
<proteinExistence type="predicted"/>
<protein>
    <submittedName>
        <fullName evidence="1">Uncharacterized protein</fullName>
    </submittedName>
</protein>
<accession>A0A0A9C8G7</accession>
<dbReference type="AlphaFoldDB" id="A0A0A9C8G7"/>
<reference evidence="1" key="2">
    <citation type="journal article" date="2015" name="Data Brief">
        <title>Shoot transcriptome of the giant reed, Arundo donax.</title>
        <authorList>
            <person name="Barrero R.A."/>
            <person name="Guerrero F.D."/>
            <person name="Moolhuijzen P."/>
            <person name="Goolsby J.A."/>
            <person name="Tidwell J."/>
            <person name="Bellgard S.E."/>
            <person name="Bellgard M.I."/>
        </authorList>
    </citation>
    <scope>NUCLEOTIDE SEQUENCE</scope>
    <source>
        <tissue evidence="1">Shoot tissue taken approximately 20 cm above the soil surface</tissue>
    </source>
</reference>
<dbReference type="EMBL" id="GBRH01228220">
    <property type="protein sequence ID" value="JAD69675.1"/>
    <property type="molecule type" value="Transcribed_RNA"/>
</dbReference>